<evidence type="ECO:0000313" key="2">
    <source>
        <dbReference type="Proteomes" id="UP000279562"/>
    </source>
</evidence>
<gene>
    <name evidence="1" type="ORF">EII33_08345</name>
</gene>
<accession>A0A2R3MPS2</accession>
<proteinExistence type="predicted"/>
<sequence length="60" mass="7032">MKYLLYYEYLIRLNTSLKKQGAKIAKYVGILCYLFQKTICIHFKTCHIIIFSDICSTFAG</sequence>
<dbReference type="EMBL" id="RQYF01000035">
    <property type="protein sequence ID" value="RRD90496.1"/>
    <property type="molecule type" value="Genomic_DNA"/>
</dbReference>
<evidence type="ECO:0000313" key="1">
    <source>
        <dbReference type="EMBL" id="RRD90496.1"/>
    </source>
</evidence>
<dbReference type="AlphaFoldDB" id="A0A2R3MPS2"/>
<organism evidence="1 2">
    <name type="scientific">Prevotella heparinolytica</name>
    <dbReference type="NCBI Taxonomy" id="28113"/>
    <lineage>
        <taxon>Bacteria</taxon>
        <taxon>Pseudomonadati</taxon>
        <taxon>Bacteroidota</taxon>
        <taxon>Bacteroidia</taxon>
        <taxon>Bacteroidales</taxon>
        <taxon>Bacteroidaceae</taxon>
        <taxon>Bacteroides</taxon>
    </lineage>
</organism>
<dbReference type="KEGG" id="bhf:C3V43_03610"/>
<comment type="caution">
    <text evidence="1">The sequence shown here is derived from an EMBL/GenBank/DDBJ whole genome shotgun (WGS) entry which is preliminary data.</text>
</comment>
<name>A0A2R3MPS2_9BACE</name>
<dbReference type="Proteomes" id="UP000279562">
    <property type="component" value="Unassembled WGS sequence"/>
</dbReference>
<reference evidence="1 2" key="1">
    <citation type="submission" date="2018-11" db="EMBL/GenBank/DDBJ databases">
        <title>Genomes From Bacteria Associated with the Canine Oral Cavity: a Test Case for Automated Genome-Based Taxonomic Assignment.</title>
        <authorList>
            <person name="Coil D.A."/>
            <person name="Jospin G."/>
            <person name="Darling A.E."/>
            <person name="Wallis C."/>
            <person name="Davis I.J."/>
            <person name="Harris S."/>
            <person name="Eisen J.A."/>
            <person name="Holcombe L.J."/>
            <person name="O'Flynn C."/>
        </authorList>
    </citation>
    <scope>NUCLEOTIDE SEQUENCE [LARGE SCALE GENOMIC DNA]</scope>
    <source>
        <strain evidence="1 2">OH1047_COT-310</strain>
    </source>
</reference>
<keyword evidence="2" id="KW-1185">Reference proteome</keyword>
<protein>
    <submittedName>
        <fullName evidence="1">Uncharacterized protein</fullName>
    </submittedName>
</protein>